<evidence type="ECO:0000256" key="1">
    <source>
        <dbReference type="SAM" id="MobiDB-lite"/>
    </source>
</evidence>
<proteinExistence type="predicted"/>
<dbReference type="STRING" id="102285.A0A0R3TLS8"/>
<protein>
    <submittedName>
        <fullName evidence="4">PKNOX2</fullName>
    </submittedName>
</protein>
<feature type="region of interest" description="Disordered" evidence="1">
    <location>
        <begin position="1"/>
        <end position="70"/>
    </location>
</feature>
<dbReference type="Proteomes" id="UP000278807">
    <property type="component" value="Unassembled WGS sequence"/>
</dbReference>
<evidence type="ECO:0000313" key="4">
    <source>
        <dbReference type="WBParaSite" id="HNAJ_0000821701-mRNA-1"/>
    </source>
</evidence>
<organism evidence="4">
    <name type="scientific">Rodentolepis nana</name>
    <name type="common">Dwarf tapeworm</name>
    <name type="synonym">Hymenolepis nana</name>
    <dbReference type="NCBI Taxonomy" id="102285"/>
    <lineage>
        <taxon>Eukaryota</taxon>
        <taxon>Metazoa</taxon>
        <taxon>Spiralia</taxon>
        <taxon>Lophotrochozoa</taxon>
        <taxon>Platyhelminthes</taxon>
        <taxon>Cestoda</taxon>
        <taxon>Eucestoda</taxon>
        <taxon>Cyclophyllidea</taxon>
        <taxon>Hymenolepididae</taxon>
        <taxon>Rodentolepis</taxon>
    </lineage>
</organism>
<evidence type="ECO:0000313" key="3">
    <source>
        <dbReference type="Proteomes" id="UP000278807"/>
    </source>
</evidence>
<name>A0A0R3TLS8_RODNA</name>
<reference evidence="2 3" key="2">
    <citation type="submission" date="2018-11" db="EMBL/GenBank/DDBJ databases">
        <authorList>
            <consortium name="Pathogen Informatics"/>
        </authorList>
    </citation>
    <scope>NUCLEOTIDE SEQUENCE [LARGE SCALE GENOMIC DNA]</scope>
</reference>
<sequence length="70" mass="7353">MMQAIPAPTQPQVELIQPGGPPPITSLLDQMPNPPTEKLPVHKTSGSESSDVDAVTGARKAPTPQLICLE</sequence>
<evidence type="ECO:0000313" key="2">
    <source>
        <dbReference type="EMBL" id="VDO04087.1"/>
    </source>
</evidence>
<dbReference type="EMBL" id="UZAE01012225">
    <property type="protein sequence ID" value="VDO04087.1"/>
    <property type="molecule type" value="Genomic_DNA"/>
</dbReference>
<gene>
    <name evidence="2" type="ORF">HNAJ_LOCUS8213</name>
</gene>
<dbReference type="OrthoDB" id="10397103at2759"/>
<keyword evidence="3" id="KW-1185">Reference proteome</keyword>
<accession>A0A0R3TLS8</accession>
<dbReference type="WBParaSite" id="HNAJ_0000821701-mRNA-1">
    <property type="protein sequence ID" value="HNAJ_0000821701-mRNA-1"/>
    <property type="gene ID" value="HNAJ_0000821701"/>
</dbReference>
<dbReference type="AlphaFoldDB" id="A0A0R3TLS8"/>
<reference evidence="4" key="1">
    <citation type="submission" date="2017-02" db="UniProtKB">
        <authorList>
            <consortium name="WormBaseParasite"/>
        </authorList>
    </citation>
    <scope>IDENTIFICATION</scope>
</reference>